<evidence type="ECO:0000256" key="5">
    <source>
        <dbReference type="ARBA" id="ARBA00022741"/>
    </source>
</evidence>
<keyword evidence="7 10" id="KW-1133">Transmembrane helix</keyword>
<dbReference type="SUPFAM" id="SSF90123">
    <property type="entry name" value="ABC transporter transmembrane region"/>
    <property type="match status" value="1"/>
</dbReference>
<evidence type="ECO:0000256" key="8">
    <source>
        <dbReference type="ARBA" id="ARBA00023136"/>
    </source>
</evidence>
<feature type="compositionally biased region" description="Basic residues" evidence="9">
    <location>
        <begin position="17"/>
        <end position="26"/>
    </location>
</feature>
<dbReference type="GO" id="GO:0012505">
    <property type="term" value="C:endomembrane system"/>
    <property type="evidence" value="ECO:0007669"/>
    <property type="project" value="UniProtKB-SubCell"/>
</dbReference>
<comment type="caution">
    <text evidence="12">The sequence shown here is derived from an EMBL/GenBank/DDBJ whole genome shotgun (WGS) entry which is preliminary data.</text>
</comment>
<dbReference type="PROSITE" id="PS50929">
    <property type="entry name" value="ABC_TM1F"/>
    <property type="match status" value="1"/>
</dbReference>
<dbReference type="GO" id="GO:0140359">
    <property type="term" value="F:ABC-type transporter activity"/>
    <property type="evidence" value="ECO:0007669"/>
    <property type="project" value="InterPro"/>
</dbReference>
<keyword evidence="13" id="KW-1185">Reference proteome</keyword>
<keyword evidence="2" id="KW-0813">Transport</keyword>
<dbReference type="InterPro" id="IPR011527">
    <property type="entry name" value="ABC1_TM_dom"/>
</dbReference>
<name>A0A9P6QZD6_9FUNG</name>
<keyword evidence="3 10" id="KW-0812">Transmembrane</keyword>
<feature type="domain" description="ABC transmembrane type-1" evidence="11">
    <location>
        <begin position="129"/>
        <end position="415"/>
    </location>
</feature>
<dbReference type="PANTHER" id="PTHR24223">
    <property type="entry name" value="ATP-BINDING CASSETTE SUB-FAMILY C"/>
    <property type="match status" value="1"/>
</dbReference>
<feature type="transmembrane region" description="Helical" evidence="10">
    <location>
        <begin position="169"/>
        <end position="186"/>
    </location>
</feature>
<dbReference type="GO" id="GO:0016020">
    <property type="term" value="C:membrane"/>
    <property type="evidence" value="ECO:0007669"/>
    <property type="project" value="InterPro"/>
</dbReference>
<dbReference type="Pfam" id="PF00664">
    <property type="entry name" value="ABC_membrane"/>
    <property type="match status" value="1"/>
</dbReference>
<feature type="region of interest" description="Disordered" evidence="9">
    <location>
        <begin position="13"/>
        <end position="73"/>
    </location>
</feature>
<feature type="non-terminal residue" evidence="12">
    <location>
        <position position="434"/>
    </location>
</feature>
<dbReference type="PANTHER" id="PTHR24223:SF443">
    <property type="entry name" value="MULTIDRUG-RESISTANCE LIKE PROTEIN 1, ISOFORM I"/>
    <property type="match status" value="1"/>
</dbReference>
<keyword evidence="6" id="KW-0067">ATP-binding</keyword>
<protein>
    <recommendedName>
        <fullName evidence="11">ABC transmembrane type-1 domain-containing protein</fullName>
    </recommendedName>
</protein>
<dbReference type="FunFam" id="1.20.1560.10:FF:000010">
    <property type="entry name" value="Multidrug resistance-associated ABC transporter"/>
    <property type="match status" value="1"/>
</dbReference>
<keyword evidence="5" id="KW-0547">Nucleotide-binding</keyword>
<evidence type="ECO:0000256" key="3">
    <source>
        <dbReference type="ARBA" id="ARBA00022692"/>
    </source>
</evidence>
<evidence type="ECO:0000256" key="6">
    <source>
        <dbReference type="ARBA" id="ARBA00022840"/>
    </source>
</evidence>
<evidence type="ECO:0000259" key="11">
    <source>
        <dbReference type="PROSITE" id="PS50929"/>
    </source>
</evidence>
<dbReference type="GO" id="GO:0005524">
    <property type="term" value="F:ATP binding"/>
    <property type="evidence" value="ECO:0007669"/>
    <property type="project" value="UniProtKB-KW"/>
</dbReference>
<dbReference type="Gene3D" id="1.20.1560.10">
    <property type="entry name" value="ABC transporter type 1, transmembrane domain"/>
    <property type="match status" value="1"/>
</dbReference>
<dbReference type="InterPro" id="IPR036640">
    <property type="entry name" value="ABC1_TM_sf"/>
</dbReference>
<evidence type="ECO:0000256" key="7">
    <source>
        <dbReference type="ARBA" id="ARBA00022989"/>
    </source>
</evidence>
<organism evidence="12 13">
    <name type="scientific">Dissophora globulifera</name>
    <dbReference type="NCBI Taxonomy" id="979702"/>
    <lineage>
        <taxon>Eukaryota</taxon>
        <taxon>Fungi</taxon>
        <taxon>Fungi incertae sedis</taxon>
        <taxon>Mucoromycota</taxon>
        <taxon>Mortierellomycotina</taxon>
        <taxon>Mortierellomycetes</taxon>
        <taxon>Mortierellales</taxon>
        <taxon>Mortierellaceae</taxon>
        <taxon>Dissophora</taxon>
    </lineage>
</organism>
<dbReference type="AlphaFoldDB" id="A0A9P6QZD6"/>
<dbReference type="EMBL" id="JAAAIP010001896">
    <property type="protein sequence ID" value="KAG0303045.1"/>
    <property type="molecule type" value="Genomic_DNA"/>
</dbReference>
<gene>
    <name evidence="12" type="ORF">BGZ99_002798</name>
</gene>
<dbReference type="InterPro" id="IPR050173">
    <property type="entry name" value="ABC_transporter_C-like"/>
</dbReference>
<dbReference type="CDD" id="cd18603">
    <property type="entry name" value="ABC_6TM_MRP1_2_3_6_D2_like"/>
    <property type="match status" value="1"/>
</dbReference>
<evidence type="ECO:0000313" key="12">
    <source>
        <dbReference type="EMBL" id="KAG0303045.1"/>
    </source>
</evidence>
<feature type="compositionally biased region" description="Basic and acidic residues" evidence="9">
    <location>
        <begin position="33"/>
        <end position="49"/>
    </location>
</feature>
<proteinExistence type="predicted"/>
<evidence type="ECO:0000256" key="1">
    <source>
        <dbReference type="ARBA" id="ARBA00004127"/>
    </source>
</evidence>
<accession>A0A9P6QZD6</accession>
<keyword evidence="8 10" id="KW-0472">Membrane</keyword>
<keyword evidence="4" id="KW-0677">Repeat</keyword>
<feature type="transmembrane region" description="Helical" evidence="10">
    <location>
        <begin position="388"/>
        <end position="407"/>
    </location>
</feature>
<evidence type="ECO:0000256" key="9">
    <source>
        <dbReference type="SAM" id="MobiDB-lite"/>
    </source>
</evidence>
<sequence length="434" mass="49258">MNSRGAFHQLIKDFSVTHKKKKKKHTSSSTRQHLRDLLHGKKDTTRDNVEQTESSRSSISMEVSISNSEGDSSERNTIVEEAAIKTIDNAAANKDDSGELIADEKMEEGRVGWKIALIYAKAASYRNVLFCIVLFVLAQACHLGTNFWLRYWISDSEARERDGLELRPVSYYLIGYARLVLLYMCLDVVINYTSEVVCGIRASKIIYDRLLTRVLRLPMSFFDVTPMGRIVNRFSSDINAIDSQLPEEMNSMFAFISIIGGTLFVIAYSTPIFLFAVPPLILVYFWIQYYFIKSSSSLKRLYSVSKSPLYQHFSETLTGVSTIRAMKGLREQFVHENNERADVIANRLNVYVYDNRWLQIRLESLGAIVVFISSSLAVFNAGKLDPSLVGLALSYALNMIGFINYLVRTVNEVQNSLVSVERVEEYSQKPTEAP</sequence>
<feature type="transmembrane region" description="Helical" evidence="10">
    <location>
        <begin position="272"/>
        <end position="292"/>
    </location>
</feature>
<feature type="transmembrane region" description="Helical" evidence="10">
    <location>
        <begin position="249"/>
        <end position="266"/>
    </location>
</feature>
<feature type="transmembrane region" description="Helical" evidence="10">
    <location>
        <begin position="365"/>
        <end position="382"/>
    </location>
</feature>
<reference evidence="12" key="1">
    <citation type="journal article" date="2020" name="Fungal Divers.">
        <title>Resolving the Mortierellaceae phylogeny through synthesis of multi-gene phylogenetics and phylogenomics.</title>
        <authorList>
            <person name="Vandepol N."/>
            <person name="Liber J."/>
            <person name="Desiro A."/>
            <person name="Na H."/>
            <person name="Kennedy M."/>
            <person name="Barry K."/>
            <person name="Grigoriev I.V."/>
            <person name="Miller A.N."/>
            <person name="O'Donnell K."/>
            <person name="Stajich J.E."/>
            <person name="Bonito G."/>
        </authorList>
    </citation>
    <scope>NUCLEOTIDE SEQUENCE</scope>
    <source>
        <strain evidence="12">REB-010B</strain>
    </source>
</reference>
<comment type="subcellular location">
    <subcellularLocation>
        <location evidence="1">Endomembrane system</location>
        <topology evidence="1">Multi-pass membrane protein</topology>
    </subcellularLocation>
</comment>
<evidence type="ECO:0000256" key="2">
    <source>
        <dbReference type="ARBA" id="ARBA00022448"/>
    </source>
</evidence>
<feature type="compositionally biased region" description="Low complexity" evidence="9">
    <location>
        <begin position="54"/>
        <end position="69"/>
    </location>
</feature>
<dbReference type="Proteomes" id="UP000738325">
    <property type="component" value="Unassembled WGS sequence"/>
</dbReference>
<feature type="transmembrane region" description="Helical" evidence="10">
    <location>
        <begin position="128"/>
        <end position="149"/>
    </location>
</feature>
<dbReference type="OrthoDB" id="6500128at2759"/>
<evidence type="ECO:0000256" key="4">
    <source>
        <dbReference type="ARBA" id="ARBA00022737"/>
    </source>
</evidence>
<evidence type="ECO:0000313" key="13">
    <source>
        <dbReference type="Proteomes" id="UP000738325"/>
    </source>
</evidence>
<evidence type="ECO:0000256" key="10">
    <source>
        <dbReference type="SAM" id="Phobius"/>
    </source>
</evidence>